<evidence type="ECO:0000256" key="1">
    <source>
        <dbReference type="ARBA" id="ARBA00004496"/>
    </source>
</evidence>
<evidence type="ECO:0000313" key="6">
    <source>
        <dbReference type="EMBL" id="CAD8062030.1"/>
    </source>
</evidence>
<keyword evidence="3" id="KW-0963">Cytoplasm</keyword>
<dbReference type="AlphaFoldDB" id="A0A8S1L251"/>
<dbReference type="PROSITE" id="PS50219">
    <property type="entry name" value="CNH"/>
    <property type="match status" value="1"/>
</dbReference>
<dbReference type="EMBL" id="CAJJDN010000016">
    <property type="protein sequence ID" value="CAD8062030.1"/>
    <property type="molecule type" value="Genomic_DNA"/>
</dbReference>
<dbReference type="InterPro" id="IPR032914">
    <property type="entry name" value="Vam6/VPS39/TRAP1"/>
</dbReference>
<comment type="caution">
    <text evidence="6">The sequence shown here is derived from an EMBL/GenBank/DDBJ whole genome shotgun (WGS) entry which is preliminary data.</text>
</comment>
<dbReference type="OrthoDB" id="5325112at2759"/>
<dbReference type="Proteomes" id="UP000692954">
    <property type="component" value="Unassembled WGS sequence"/>
</dbReference>
<dbReference type="GO" id="GO:0005737">
    <property type="term" value="C:cytoplasm"/>
    <property type="evidence" value="ECO:0007669"/>
    <property type="project" value="UniProtKB-SubCell"/>
</dbReference>
<keyword evidence="2" id="KW-0813">Transport</keyword>
<evidence type="ECO:0000259" key="5">
    <source>
        <dbReference type="PROSITE" id="PS50219"/>
    </source>
</evidence>
<dbReference type="PANTHER" id="PTHR12894:SF27">
    <property type="entry name" value="TRANSFORMING GROWTH FACTOR-BETA RECEPTOR-ASSOCIATED PROTEIN 1"/>
    <property type="match status" value="1"/>
</dbReference>
<sequence>MKTGSIFNPRSVLDLTYKITAMDAFQNFLFTGDEKGNIYRYNLTPDSVNILAPNSIQQQSFTRARVDQIKIFPHANANLLVLSDQILYFIEASTLRGDVITKEKVCIFALNEFSKVNQLELVMITKKKEGYIMQYNLKTGRFEQMREKFQLSDIPITVAFIGNLFFFGIQKKNYSVINLDDKQLQVANLLMDIGSNPYLKATDSDEILIITTNNIGIFIGKDGQMKQKSTILIQNKTITILTTFKQYLIVLFDNLLQVFNLIDSKHIGDIQLSQAARCITQTSSHLFYGSAAELIYLYQTPAEQQISELLKNGKVEEALQVYSQNNQTTDASKNQQLEQLKLDCGWALVRQMQFSNSLNYILQTNFELRDFICLFPDYYHTAEKLYSVNANPSLQTISLIINKFVQEQLRGDIARGQELKIQAKEFFIDILEKKRAVLTSPQYAYSMKDKLNYITTALNYNQNQWHAISCEQLLELIDFALIKIYLESQSYFPKLKQFLTSNQIYCIQMYSQLQGLFLNNRQIEMQLGILARFYESFNKIDQSLEIWKKFGGDTSNLQEYQEACEETTRILKQNPEKNRIFKFIVWVFKKHFKIGIQIFRISESIITPDQMLKFLEEQDLDVELKLKLKEKYLEILVLEKQTEEERFHTQLAYSYIDSLFTIYPKELDFSQIDIRKDQVTHDQYQALKKFLKNPNAKYNSSSILEKKVKDSWMINEVILLYGREKRHEEALNKLLNLGFYEWAEKYCCDYTDNLLTKLFKKYKELYCYLEGKSKENPTDEQTIKAFNQIKLTVNNFLKKYATHSQLNVLEILDLIPDNWILSDQNEEDGVFQFLKSVISHALHQKRSTITAHRLSQVDLLYLQYQIAISKQANVRMTSEKQCAVCSKSIGEKVFAVYPNAVIAHHTCIKNSTICPQTGRDFERYFKFF</sequence>
<gene>
    <name evidence="6" type="ORF">PSON_ATCC_30995.1.T0160104</name>
</gene>
<dbReference type="GO" id="GO:0015031">
    <property type="term" value="P:protein transport"/>
    <property type="evidence" value="ECO:0007669"/>
    <property type="project" value="UniProtKB-KW"/>
</dbReference>
<dbReference type="GO" id="GO:0034058">
    <property type="term" value="P:endosomal vesicle fusion"/>
    <property type="evidence" value="ECO:0007669"/>
    <property type="project" value="TreeGrafter"/>
</dbReference>
<feature type="domain" description="CNH" evidence="5">
    <location>
        <begin position="16"/>
        <end position="285"/>
    </location>
</feature>
<evidence type="ECO:0000256" key="4">
    <source>
        <dbReference type="ARBA" id="ARBA00022927"/>
    </source>
</evidence>
<protein>
    <recommendedName>
        <fullName evidence="5">CNH domain-containing protein</fullName>
    </recommendedName>
</protein>
<keyword evidence="7" id="KW-1185">Reference proteome</keyword>
<dbReference type="GO" id="GO:0006914">
    <property type="term" value="P:autophagy"/>
    <property type="evidence" value="ECO:0007669"/>
    <property type="project" value="TreeGrafter"/>
</dbReference>
<keyword evidence="4" id="KW-0653">Protein transport</keyword>
<dbReference type="InterPro" id="IPR019453">
    <property type="entry name" value="VPS39/TGFA1_Znf"/>
</dbReference>
<proteinExistence type="predicted"/>
<comment type="subcellular location">
    <subcellularLocation>
        <location evidence="1">Cytoplasm</location>
    </subcellularLocation>
</comment>
<dbReference type="GO" id="GO:0016020">
    <property type="term" value="C:membrane"/>
    <property type="evidence" value="ECO:0007669"/>
    <property type="project" value="TreeGrafter"/>
</dbReference>
<dbReference type="PANTHER" id="PTHR12894">
    <property type="entry name" value="CNH DOMAIN CONTAINING"/>
    <property type="match status" value="1"/>
</dbReference>
<evidence type="ECO:0000313" key="7">
    <source>
        <dbReference type="Proteomes" id="UP000692954"/>
    </source>
</evidence>
<organism evidence="6 7">
    <name type="scientific">Paramecium sonneborni</name>
    <dbReference type="NCBI Taxonomy" id="65129"/>
    <lineage>
        <taxon>Eukaryota</taxon>
        <taxon>Sar</taxon>
        <taxon>Alveolata</taxon>
        <taxon>Ciliophora</taxon>
        <taxon>Intramacronucleata</taxon>
        <taxon>Oligohymenophorea</taxon>
        <taxon>Peniculida</taxon>
        <taxon>Parameciidae</taxon>
        <taxon>Paramecium</taxon>
    </lineage>
</organism>
<evidence type="ECO:0000256" key="2">
    <source>
        <dbReference type="ARBA" id="ARBA00022448"/>
    </source>
</evidence>
<accession>A0A8S1L251</accession>
<name>A0A8S1L251_9CILI</name>
<reference evidence="6" key="1">
    <citation type="submission" date="2021-01" db="EMBL/GenBank/DDBJ databases">
        <authorList>
            <consortium name="Genoscope - CEA"/>
            <person name="William W."/>
        </authorList>
    </citation>
    <scope>NUCLEOTIDE SEQUENCE</scope>
</reference>
<evidence type="ECO:0000256" key="3">
    <source>
        <dbReference type="ARBA" id="ARBA00022490"/>
    </source>
</evidence>
<dbReference type="Pfam" id="PF10367">
    <property type="entry name" value="zf-Vps39_C"/>
    <property type="match status" value="1"/>
</dbReference>
<dbReference type="InterPro" id="IPR001180">
    <property type="entry name" value="CNH_dom"/>
</dbReference>